<evidence type="ECO:0000313" key="6">
    <source>
        <dbReference type="Proteomes" id="UP000078046"/>
    </source>
</evidence>
<keyword evidence="1" id="KW-0853">WD repeat</keyword>
<reference evidence="5 6" key="1">
    <citation type="submission" date="2016-04" db="EMBL/GenBank/DDBJ databases">
        <title>The genome of Intoshia linei affirms orthonectids as highly simplified spiralians.</title>
        <authorList>
            <person name="Mikhailov K.V."/>
            <person name="Slusarev G.S."/>
            <person name="Nikitin M.A."/>
            <person name="Logacheva M.D."/>
            <person name="Penin A."/>
            <person name="Aleoshin V."/>
            <person name="Panchin Y.V."/>
        </authorList>
    </citation>
    <scope>NUCLEOTIDE SEQUENCE [LARGE SCALE GENOMIC DNA]</scope>
    <source>
        <strain evidence="5">Intl2013</strain>
        <tissue evidence="5">Whole animal</tissue>
    </source>
</reference>
<evidence type="ECO:0000256" key="3">
    <source>
        <dbReference type="ARBA" id="ARBA00023006"/>
    </source>
</evidence>
<dbReference type="GO" id="GO:0006914">
    <property type="term" value="P:autophagy"/>
    <property type="evidence" value="ECO:0007669"/>
    <property type="project" value="UniProtKB-KW"/>
</dbReference>
<name>A0A177B8S7_9BILA</name>
<proteinExistence type="inferred from homology"/>
<dbReference type="OrthoDB" id="1667587at2759"/>
<evidence type="ECO:0000313" key="5">
    <source>
        <dbReference type="EMBL" id="OAF70645.1"/>
    </source>
</evidence>
<dbReference type="InterPro" id="IPR048720">
    <property type="entry name" value="PROPPIN"/>
</dbReference>
<evidence type="ECO:0000256" key="1">
    <source>
        <dbReference type="ARBA" id="ARBA00022574"/>
    </source>
</evidence>
<keyword evidence="3" id="KW-0072">Autophagy</keyword>
<comment type="similarity">
    <text evidence="4">Belongs to the WD repeat PROPPIN family.</text>
</comment>
<dbReference type="GO" id="GO:0005737">
    <property type="term" value="C:cytoplasm"/>
    <property type="evidence" value="ECO:0007669"/>
    <property type="project" value="UniProtKB-ARBA"/>
</dbReference>
<dbReference type="InterPro" id="IPR036322">
    <property type="entry name" value="WD40_repeat_dom_sf"/>
</dbReference>
<evidence type="ECO:0000256" key="2">
    <source>
        <dbReference type="ARBA" id="ARBA00022737"/>
    </source>
</evidence>
<dbReference type="AlphaFoldDB" id="A0A177B8S7"/>
<evidence type="ECO:0000256" key="4">
    <source>
        <dbReference type="ARBA" id="ARBA00025740"/>
    </source>
</evidence>
<gene>
    <name evidence="5" type="ORF">A3Q56_01581</name>
</gene>
<dbReference type="Gene3D" id="2.130.10.10">
    <property type="entry name" value="YVTN repeat-like/Quinoprotein amine dehydrogenase"/>
    <property type="match status" value="1"/>
</dbReference>
<sequence>MNLENSEMNEVETSAMIDTADKIERLRFVSFNQDYTTLTIGSNDGFKIISLKSPDKLEVVYNYRGEALIIVERLFSSSLLAIVTEKLPRRLKICHFKKESEICNYSYPSAIVAIRMNRLRLVVCLESSLHIHNIRDMMILHTIKETSPNPNGVFALSNDMNQSLLAYPSSIDSGTIQLFDTTNLRASIAIAAHETAVTAICFNNANTLFATASIKGTIIRLFDVSSGKKLYEFRRGVKRCVNIQDLRFCLDGDLICSSSNTETVHIFKRETEEKKMNHIDSTKKLNRNTDIESKSWSEYFGSALKSSAAMLPGNVSEILTQTRAFAVAYLLSPNLSTKVAIIETAPNITKLYVSSLEGFLYIYDINMETGGECTLYRQYKLDDRIEDRNYDDSLPIDAAVDISISQIKKMSEDDKVAYIDPLKSNIKPLIPPVIPPMSFEPISSLTKSNLISNSLSDNEFDVDLSLSVNGNTKTINLSQDLMDI</sequence>
<dbReference type="SMART" id="SM00320">
    <property type="entry name" value="WD40"/>
    <property type="match status" value="2"/>
</dbReference>
<comment type="caution">
    <text evidence="5">The sequence shown here is derived from an EMBL/GenBank/DDBJ whole genome shotgun (WGS) entry which is preliminary data.</text>
</comment>
<protein>
    <submittedName>
        <fullName evidence="5">Autophagy-related protein 18</fullName>
    </submittedName>
</protein>
<dbReference type="Proteomes" id="UP000078046">
    <property type="component" value="Unassembled WGS sequence"/>
</dbReference>
<dbReference type="InterPro" id="IPR001680">
    <property type="entry name" value="WD40_rpt"/>
</dbReference>
<accession>A0A177B8S7</accession>
<dbReference type="InterPro" id="IPR015943">
    <property type="entry name" value="WD40/YVTN_repeat-like_dom_sf"/>
</dbReference>
<dbReference type="Pfam" id="PF21032">
    <property type="entry name" value="PROPPIN"/>
    <property type="match status" value="1"/>
</dbReference>
<organism evidence="5 6">
    <name type="scientific">Intoshia linei</name>
    <dbReference type="NCBI Taxonomy" id="1819745"/>
    <lineage>
        <taxon>Eukaryota</taxon>
        <taxon>Metazoa</taxon>
        <taxon>Spiralia</taxon>
        <taxon>Lophotrochozoa</taxon>
        <taxon>Mesozoa</taxon>
        <taxon>Orthonectida</taxon>
        <taxon>Rhopaluridae</taxon>
        <taxon>Intoshia</taxon>
    </lineage>
</organism>
<dbReference type="SUPFAM" id="SSF50978">
    <property type="entry name" value="WD40 repeat-like"/>
    <property type="match status" value="1"/>
</dbReference>
<dbReference type="EMBL" id="LWCA01000125">
    <property type="protein sequence ID" value="OAF70645.1"/>
    <property type="molecule type" value="Genomic_DNA"/>
</dbReference>
<keyword evidence="6" id="KW-1185">Reference proteome</keyword>
<dbReference type="PANTHER" id="PTHR11227">
    <property type="entry name" value="WD-REPEAT PROTEIN INTERACTING WITH PHOSPHOINOSIDES WIPI -RELATED"/>
    <property type="match status" value="1"/>
</dbReference>
<keyword evidence="2" id="KW-0677">Repeat</keyword>